<dbReference type="PANTHER" id="PTHR48174">
    <property type="entry name" value="DUF946 FAMILY PROTEIN"/>
    <property type="match status" value="1"/>
</dbReference>
<reference evidence="2" key="2">
    <citation type="submission" date="2021-10" db="EMBL/GenBank/DDBJ databases">
        <title>Phylogenomics reveals ancestral predisposition of the termite-cultivated fungus Termitomyces towards a domesticated lifestyle.</title>
        <authorList>
            <person name="Auxier B."/>
            <person name="Grum-Grzhimaylo A."/>
            <person name="Cardenas M.E."/>
            <person name="Lodge J.D."/>
            <person name="Laessoe T."/>
            <person name="Pedersen O."/>
            <person name="Smith M.E."/>
            <person name="Kuyper T.W."/>
            <person name="Franco-Molano E.A."/>
            <person name="Baroni T.J."/>
            <person name="Aanen D.K."/>
        </authorList>
    </citation>
    <scope>NUCLEOTIDE SEQUENCE</scope>
    <source>
        <strain evidence="2">AP01</strain>
        <tissue evidence="2">Mycelium</tissue>
    </source>
</reference>
<evidence type="ECO:0000313" key="2">
    <source>
        <dbReference type="EMBL" id="KAG5647808.1"/>
    </source>
</evidence>
<name>A0A9P7GFR8_9AGAR</name>
<dbReference type="PANTHER" id="PTHR48174:SF5">
    <property type="entry name" value="VACUOLAR PROTEIN SORTING-ASSOCIATED PROTEIN 62"/>
    <property type="match status" value="1"/>
</dbReference>
<comment type="caution">
    <text evidence="2">The sequence shown here is derived from an EMBL/GenBank/DDBJ whole genome shotgun (WGS) entry which is preliminary data.</text>
</comment>
<evidence type="ECO:0000313" key="3">
    <source>
        <dbReference type="Proteomes" id="UP000775547"/>
    </source>
</evidence>
<feature type="chain" id="PRO_5040383215" evidence="1">
    <location>
        <begin position="20"/>
        <end position="446"/>
    </location>
</feature>
<dbReference type="EMBL" id="JABCKV010000006">
    <property type="protein sequence ID" value="KAG5647808.1"/>
    <property type="molecule type" value="Genomic_DNA"/>
</dbReference>
<gene>
    <name evidence="2" type="ORF">DXG03_007730</name>
</gene>
<sequence length="446" mass="47662">MSRLSVFVVLALGTLSALAAPTPDNIALARKYAPQWKFHTSEIYWPSTIEYFLAGGVKLTDAKGNVVNGAVTPWNVDDAPNQGSDLYLTTDIKSGKNGFLRGQNPANTATSVYTFIAPKDNGVVDLFYWLFAPFNQGKSVPVIGQVGDHVGDWERITVRTVNGVATSVDYHAHGGTGSGTIPWAQVRKFDNNQRPVAYVAKGSHGFWSGPGTFTYVNAVVFKLQDETSDGGVAWDTKDSLVNLRYPDSYSGNLDWLNYKGAWGNIGQTNCWWYVFHNECEIVTGPGGPLRDDVLGASLLSNGPSEGKMQGPLSQTLGTASTEATSSFEFYVDSSSAAGSGYTQLAVQQTCTSNVQPAEEGAEPATSTTSAATQLVKGQKKFTISPSACKADSSVTSYVVGACADDTLAKCSWGSSRQLRAFSADVSVLGAQDATAIIVSDLDTWRW</sequence>
<evidence type="ECO:0000256" key="1">
    <source>
        <dbReference type="SAM" id="SignalP"/>
    </source>
</evidence>
<dbReference type="Pfam" id="PF06101">
    <property type="entry name" value="Vps62"/>
    <property type="match status" value="1"/>
</dbReference>
<protein>
    <submittedName>
        <fullName evidence="2">Uncharacterized protein</fullName>
    </submittedName>
</protein>
<dbReference type="InterPro" id="IPR009291">
    <property type="entry name" value="Vps62"/>
</dbReference>
<feature type="signal peptide" evidence="1">
    <location>
        <begin position="1"/>
        <end position="19"/>
    </location>
</feature>
<proteinExistence type="predicted"/>
<accession>A0A9P7GFR8</accession>
<reference evidence="2" key="1">
    <citation type="submission" date="2020-07" db="EMBL/GenBank/DDBJ databases">
        <authorList>
            <person name="Nieuwenhuis M."/>
            <person name="Van De Peppel L.J.J."/>
        </authorList>
    </citation>
    <scope>NUCLEOTIDE SEQUENCE</scope>
    <source>
        <strain evidence="2">AP01</strain>
        <tissue evidence="2">Mycelium</tissue>
    </source>
</reference>
<keyword evidence="1" id="KW-0732">Signal</keyword>
<dbReference type="OrthoDB" id="188042at2759"/>
<keyword evidence="3" id="KW-1185">Reference proteome</keyword>
<organism evidence="2 3">
    <name type="scientific">Asterophora parasitica</name>
    <dbReference type="NCBI Taxonomy" id="117018"/>
    <lineage>
        <taxon>Eukaryota</taxon>
        <taxon>Fungi</taxon>
        <taxon>Dikarya</taxon>
        <taxon>Basidiomycota</taxon>
        <taxon>Agaricomycotina</taxon>
        <taxon>Agaricomycetes</taxon>
        <taxon>Agaricomycetidae</taxon>
        <taxon>Agaricales</taxon>
        <taxon>Tricholomatineae</taxon>
        <taxon>Lyophyllaceae</taxon>
        <taxon>Asterophora</taxon>
    </lineage>
</organism>
<dbReference type="Proteomes" id="UP000775547">
    <property type="component" value="Unassembled WGS sequence"/>
</dbReference>
<dbReference type="AlphaFoldDB" id="A0A9P7GFR8"/>